<reference evidence="2 3" key="1">
    <citation type="submission" date="2017-04" db="EMBL/GenBank/DDBJ databases">
        <title>Draft genome sequence of Zooshikella ganghwensis VG4 isolated from Red Sea sediments.</title>
        <authorList>
            <person name="Rehman Z."/>
            <person name="Alam I."/>
            <person name="Kamau A."/>
            <person name="Bajic V."/>
            <person name="Leiknes T."/>
        </authorList>
    </citation>
    <scope>NUCLEOTIDE SEQUENCE [LARGE SCALE GENOMIC DNA]</scope>
    <source>
        <strain evidence="2 3">VG4</strain>
    </source>
</reference>
<dbReference type="AlphaFoldDB" id="A0A4P9VQL7"/>
<accession>A0A4P9VQL7</accession>
<dbReference type="SMART" id="SM01040">
    <property type="entry name" value="Bro-N"/>
    <property type="match status" value="1"/>
</dbReference>
<gene>
    <name evidence="2" type="ORF">B9G39_21675</name>
</gene>
<sequence length="228" mass="25702">MNIIPFKFKASAVRVINKEGEPWFVAKDVAEVLGYSLPSAMTRHLDDDEKGMSTMHTPGGSQELQTINESGLYSAILKSRRSEAKAFKRWVTHEVLPSIRKNGGYIAGQEKDDPSLVLAKALLMAQSVIEAKTVQLEAAKEEIKEVLPKVEAFEKIASSNETFCITNAAKDLQMKPKDLFSWLSTNKWIYRRPGAPGWTAYQDKIHQHINSRRLNVKMVQKRSLIKCV</sequence>
<evidence type="ECO:0000259" key="1">
    <source>
        <dbReference type="PROSITE" id="PS51750"/>
    </source>
</evidence>
<evidence type="ECO:0000313" key="3">
    <source>
        <dbReference type="Proteomes" id="UP000257039"/>
    </source>
</evidence>
<dbReference type="Proteomes" id="UP000257039">
    <property type="component" value="Unassembled WGS sequence"/>
</dbReference>
<dbReference type="Pfam" id="PF02498">
    <property type="entry name" value="Bro-N"/>
    <property type="match status" value="1"/>
</dbReference>
<comment type="caution">
    <text evidence="2">The sequence shown here is derived from an EMBL/GenBank/DDBJ whole genome shotgun (WGS) entry which is preliminary data.</text>
</comment>
<dbReference type="EMBL" id="NDXW01000001">
    <property type="protein sequence ID" value="RDH45848.1"/>
    <property type="molecule type" value="Genomic_DNA"/>
</dbReference>
<evidence type="ECO:0000313" key="2">
    <source>
        <dbReference type="EMBL" id="RDH45848.1"/>
    </source>
</evidence>
<proteinExistence type="predicted"/>
<dbReference type="PANTHER" id="PTHR36180:SF2">
    <property type="entry name" value="BRO FAMILY PROTEIN"/>
    <property type="match status" value="1"/>
</dbReference>
<dbReference type="GO" id="GO:0003677">
    <property type="term" value="F:DNA binding"/>
    <property type="evidence" value="ECO:0007669"/>
    <property type="project" value="InterPro"/>
</dbReference>
<protein>
    <submittedName>
        <fullName evidence="2">Phage repressor protein/antirepressor Ant</fullName>
    </submittedName>
</protein>
<dbReference type="PANTHER" id="PTHR36180">
    <property type="entry name" value="DNA-BINDING PROTEIN-RELATED-RELATED"/>
    <property type="match status" value="1"/>
</dbReference>
<dbReference type="PROSITE" id="PS51750">
    <property type="entry name" value="BRO_N"/>
    <property type="match status" value="1"/>
</dbReference>
<dbReference type="InterPro" id="IPR003497">
    <property type="entry name" value="BRO_N_domain"/>
</dbReference>
<dbReference type="Pfam" id="PF03374">
    <property type="entry name" value="ANT"/>
    <property type="match status" value="1"/>
</dbReference>
<keyword evidence="3" id="KW-1185">Reference proteome</keyword>
<dbReference type="InterPro" id="IPR005039">
    <property type="entry name" value="Ant_C"/>
</dbReference>
<feature type="domain" description="Bro-N" evidence="1">
    <location>
        <begin position="1"/>
        <end position="103"/>
    </location>
</feature>
<dbReference type="RefSeq" id="WP_094788737.1">
    <property type="nucleotide sequence ID" value="NZ_NDXW01000001.1"/>
</dbReference>
<organism evidence="2 3">
    <name type="scientific">Zooshikella ganghwensis</name>
    <dbReference type="NCBI Taxonomy" id="202772"/>
    <lineage>
        <taxon>Bacteria</taxon>
        <taxon>Pseudomonadati</taxon>
        <taxon>Pseudomonadota</taxon>
        <taxon>Gammaproteobacteria</taxon>
        <taxon>Oceanospirillales</taxon>
        <taxon>Zooshikellaceae</taxon>
        <taxon>Zooshikella</taxon>
    </lineage>
</organism>
<name>A0A4P9VQL7_9GAMM</name>